<evidence type="ECO:0000256" key="4">
    <source>
        <dbReference type="ARBA" id="ARBA00022692"/>
    </source>
</evidence>
<feature type="compositionally biased region" description="Acidic residues" evidence="7">
    <location>
        <begin position="265"/>
        <end position="279"/>
    </location>
</feature>
<feature type="transmembrane region" description="Helical" evidence="8">
    <location>
        <begin position="213"/>
        <end position="236"/>
    </location>
</feature>
<feature type="domain" description="Sodium/calcium exchanger membrane region" evidence="9">
    <location>
        <begin position="91"/>
        <end position="230"/>
    </location>
</feature>
<name>A0A0D6EPB9_SPOSA</name>
<sequence>MVLSRAPGWRTPKRHQLLLAVVVVVALHLLVYRSTAPLRTLHSASLSRRAFDPLDHHDRDRDPESEAFIDWLAWYRHTPRPHRPALFAAMGLWLVFLFAFVGICASEFFCPNLSHIASRLGLSESVAGVTFLAFSNGSPDVFSTFAALRSGSGSLAIGELIGAASFIVSVVAGSMALITPFRVSARTFLRDVGFFTLAVLLTLGILWDSHLHLWEALLMVGLYVVYVLYVGIGSWWENRKEEKRRRLREARDEYDHAGLVDEGEVVEDEVEWDPEEETDVFPSGFATPVSPGARSYRSPSPAFSSDSIIYHPVSGPSTPTGLAPSSYPSHASPHPGHGHGRSRSSSLVTGRPPPTPLGLTRRRSRSVRPSLLGAIEFRDVVNSLSSDRGSAANVLAVFGGAHQHHPHSQHVLEETEGEVHRDGEWQTWVEEGRGLGLGLGEGGMVGGRRRALSQPPAVPGGLRLEGGEETLADEVLLAADARRRGAGAAVGEPTPPGEGLVDLSEGVENPWKEARSSFSSRPTPLSGDHGEEGTSEQTVRRVPSILLTTANGSDVAVPPPDSPPADPSLLPPSIVGKATAILCVPALLMLNLTLPVAEEVSDDDASEWAAAEKVGRSPSGRIELGSDDGEHSEDGASQVSAEDPSSRVGRILHSPAVAHHPHSHHLQNVSEHPADDITAAPSPWATHPSTTPLHSPLQDRPVDYFKVANESEGSVNRVISSEEGSPDLGEEEEEEMEEIVAAEKVTRWLTATQCLLGPLFCVCCLFADDLRWYYLLSALCVGLVFATLAYRFFHNPRHPGRVTLCFLGFAIAMVWILMIVNEVVGVLQTFGHIFGISDAILGLTIFAMGNSLGDLVANATVARMGYPSMAIAACFGGPMLNILLGVGLSGTYLIALSPTHEPIHVDMGRTLLVSCVGLFAILLGSLVVIPLNGYRMSKGVGAALIAAYNIVLFINVAVEIWL</sequence>
<evidence type="ECO:0000256" key="3">
    <source>
        <dbReference type="ARBA" id="ARBA00022448"/>
    </source>
</evidence>
<feature type="region of interest" description="Disordered" evidence="7">
    <location>
        <begin position="307"/>
        <end position="365"/>
    </location>
</feature>
<feature type="transmembrane region" description="Helical" evidence="8">
    <location>
        <begin position="869"/>
        <end position="895"/>
    </location>
</feature>
<dbReference type="Proteomes" id="UP000243876">
    <property type="component" value="Unassembled WGS sequence"/>
</dbReference>
<evidence type="ECO:0000256" key="5">
    <source>
        <dbReference type="ARBA" id="ARBA00022989"/>
    </source>
</evidence>
<feature type="transmembrane region" description="Helical" evidence="8">
    <location>
        <begin position="907"/>
        <end position="929"/>
    </location>
</feature>
<evidence type="ECO:0000256" key="2">
    <source>
        <dbReference type="ARBA" id="ARBA00008170"/>
    </source>
</evidence>
<feature type="region of interest" description="Disordered" evidence="7">
    <location>
        <begin position="511"/>
        <end position="541"/>
    </location>
</feature>
<dbReference type="EMBL" id="CENE01000018">
    <property type="protein sequence ID" value="CEQ41917.1"/>
    <property type="molecule type" value="Genomic_DNA"/>
</dbReference>
<feature type="non-terminal residue" evidence="10">
    <location>
        <position position="1"/>
    </location>
</feature>
<dbReference type="Pfam" id="PF01699">
    <property type="entry name" value="Na_Ca_ex"/>
    <property type="match status" value="2"/>
</dbReference>
<comment type="similarity">
    <text evidence="2">Belongs to the Ca(2+):cation antiporter (CaCA) (TC 2.A.19) family.</text>
</comment>
<feature type="compositionally biased region" description="Low complexity" evidence="7">
    <location>
        <begin position="323"/>
        <end position="335"/>
    </location>
</feature>
<evidence type="ECO:0000256" key="8">
    <source>
        <dbReference type="SAM" id="Phobius"/>
    </source>
</evidence>
<feature type="transmembrane region" description="Helical" evidence="8">
    <location>
        <begin position="802"/>
        <end position="820"/>
    </location>
</feature>
<dbReference type="GO" id="GO:0016020">
    <property type="term" value="C:membrane"/>
    <property type="evidence" value="ECO:0007669"/>
    <property type="project" value="UniProtKB-SubCell"/>
</dbReference>
<keyword evidence="11" id="KW-1185">Reference proteome</keyword>
<dbReference type="InterPro" id="IPR051359">
    <property type="entry name" value="CaCA_antiporter"/>
</dbReference>
<feature type="transmembrane region" description="Helical" evidence="8">
    <location>
        <begin position="826"/>
        <end position="848"/>
    </location>
</feature>
<dbReference type="OrthoDB" id="407410at2759"/>
<feature type="transmembrane region" description="Helical" evidence="8">
    <location>
        <begin position="188"/>
        <end position="207"/>
    </location>
</feature>
<keyword evidence="5 8" id="KW-1133">Transmembrane helix</keyword>
<dbReference type="PANTHER" id="PTHR12266:SF0">
    <property type="entry name" value="MITOCHONDRIAL SODIUM_CALCIUM EXCHANGER PROTEIN"/>
    <property type="match status" value="1"/>
</dbReference>
<feature type="region of interest" description="Disordered" evidence="7">
    <location>
        <begin position="608"/>
        <end position="646"/>
    </location>
</feature>
<organism evidence="10 11">
    <name type="scientific">Sporidiobolus salmonicolor</name>
    <name type="common">Yeast-like fungus</name>
    <name type="synonym">Sporobolomyces salmonicolor</name>
    <dbReference type="NCBI Taxonomy" id="5005"/>
    <lineage>
        <taxon>Eukaryota</taxon>
        <taxon>Fungi</taxon>
        <taxon>Dikarya</taxon>
        <taxon>Basidiomycota</taxon>
        <taxon>Pucciniomycotina</taxon>
        <taxon>Microbotryomycetes</taxon>
        <taxon>Sporidiobolales</taxon>
        <taxon>Sporidiobolaceae</taxon>
        <taxon>Sporobolomyces</taxon>
    </lineage>
</organism>
<evidence type="ECO:0000259" key="9">
    <source>
        <dbReference type="Pfam" id="PF01699"/>
    </source>
</evidence>
<evidence type="ECO:0000313" key="11">
    <source>
        <dbReference type="Proteomes" id="UP000243876"/>
    </source>
</evidence>
<feature type="transmembrane region" description="Helical" evidence="8">
    <location>
        <begin position="941"/>
        <end position="961"/>
    </location>
</feature>
<keyword evidence="4 8" id="KW-0812">Transmembrane</keyword>
<keyword evidence="3" id="KW-0813">Transport</keyword>
<dbReference type="AlphaFoldDB" id="A0A0D6EPB9"/>
<comment type="subcellular location">
    <subcellularLocation>
        <location evidence="1">Membrane</location>
        <topology evidence="1">Multi-pass membrane protein</topology>
    </subcellularLocation>
</comment>
<feature type="transmembrane region" description="Helical" evidence="8">
    <location>
        <begin position="773"/>
        <end position="790"/>
    </location>
</feature>
<dbReference type="InterPro" id="IPR004837">
    <property type="entry name" value="NaCa_Exmemb"/>
</dbReference>
<feature type="transmembrane region" description="Helical" evidence="8">
    <location>
        <begin position="85"/>
        <end position="104"/>
    </location>
</feature>
<evidence type="ECO:0000256" key="1">
    <source>
        <dbReference type="ARBA" id="ARBA00004141"/>
    </source>
</evidence>
<keyword evidence="6 8" id="KW-0472">Membrane</keyword>
<feature type="transmembrane region" description="Helical" evidence="8">
    <location>
        <begin position="155"/>
        <end position="176"/>
    </location>
</feature>
<feature type="region of interest" description="Disordered" evidence="7">
    <location>
        <begin position="265"/>
        <end position="285"/>
    </location>
</feature>
<evidence type="ECO:0000313" key="10">
    <source>
        <dbReference type="EMBL" id="CEQ41917.1"/>
    </source>
</evidence>
<feature type="region of interest" description="Disordered" evidence="7">
    <location>
        <begin position="674"/>
        <end position="696"/>
    </location>
</feature>
<gene>
    <name evidence="10" type="primary">SPOSA6832_03684</name>
</gene>
<protein>
    <submittedName>
        <fullName evidence="10">SPOSA6832_03684-mRNA-1:cds</fullName>
    </submittedName>
</protein>
<dbReference type="GO" id="GO:0006874">
    <property type="term" value="P:intracellular calcium ion homeostasis"/>
    <property type="evidence" value="ECO:0007669"/>
    <property type="project" value="TreeGrafter"/>
</dbReference>
<dbReference type="Gene3D" id="1.20.1420.30">
    <property type="entry name" value="NCX, central ion-binding region"/>
    <property type="match status" value="2"/>
</dbReference>
<dbReference type="InterPro" id="IPR044880">
    <property type="entry name" value="NCX_ion-bd_dom_sf"/>
</dbReference>
<accession>A0A0D6EPB9</accession>
<dbReference type="PANTHER" id="PTHR12266">
    <property type="entry name" value="NA+/CA2+ K+ INDEPENDENT EXCHANGER"/>
    <property type="match status" value="1"/>
</dbReference>
<reference evidence="11" key="1">
    <citation type="submission" date="2015-02" db="EMBL/GenBank/DDBJ databases">
        <authorList>
            <person name="Gon?alves P."/>
        </authorList>
    </citation>
    <scope>NUCLEOTIDE SEQUENCE [LARGE SCALE GENOMIC DNA]</scope>
</reference>
<proteinExistence type="inferred from homology"/>
<dbReference type="GO" id="GO:0008324">
    <property type="term" value="F:monoatomic cation transmembrane transporter activity"/>
    <property type="evidence" value="ECO:0007669"/>
    <property type="project" value="TreeGrafter"/>
</dbReference>
<evidence type="ECO:0000256" key="6">
    <source>
        <dbReference type="ARBA" id="ARBA00023136"/>
    </source>
</evidence>
<evidence type="ECO:0000256" key="7">
    <source>
        <dbReference type="SAM" id="MobiDB-lite"/>
    </source>
</evidence>
<feature type="domain" description="Sodium/calcium exchanger membrane region" evidence="9">
    <location>
        <begin position="806"/>
        <end position="955"/>
    </location>
</feature>